<evidence type="ECO:0000313" key="2">
    <source>
        <dbReference type="RefSeq" id="XP_074208513.1"/>
    </source>
</evidence>
<dbReference type="RefSeq" id="XP_074208513.1">
    <property type="nucleotide sequence ID" value="XM_074352412.1"/>
</dbReference>
<reference evidence="2" key="1">
    <citation type="submission" date="2025-08" db="UniProtKB">
        <authorList>
            <consortium name="RefSeq"/>
        </authorList>
    </citation>
    <scope>IDENTIFICATION</scope>
    <source>
        <tissue evidence="2">Blood</tissue>
    </source>
</reference>
<sequence>MAAQKINEGLEHLAKAEKYLKTGFLKWKPDYDSAASEYGKAAVAFKNAKQFEQAKDACLREAAAHENNRALFHAAKAYEQAGMMLKVSDVSQPLQNHRPGPGPPAQERLRGRRAVCPGELQHSWLQRERGLCCPGAAPGGLRPAGPRPGVRGLQLAPLQVHGQRLCEAGPDPGGPRRRRQEEGGCLPPAHARRRPRGRGRGGRVRRGAVLGGAPARPRCSDTRLRPWTACRAPAPEHGSSFPDKSSCKTPAGLNGRRSVAL</sequence>
<proteinExistence type="predicted"/>
<name>A0AC58PEQ4_CAMBA</name>
<dbReference type="Proteomes" id="UP001732780">
    <property type="component" value="Chromosome 24"/>
</dbReference>
<organism evidence="1 2">
    <name type="scientific">Camelus bactrianus</name>
    <name type="common">Bactrian camel</name>
    <dbReference type="NCBI Taxonomy" id="9837"/>
    <lineage>
        <taxon>Eukaryota</taxon>
        <taxon>Metazoa</taxon>
        <taxon>Chordata</taxon>
        <taxon>Craniata</taxon>
        <taxon>Vertebrata</taxon>
        <taxon>Euteleostomi</taxon>
        <taxon>Mammalia</taxon>
        <taxon>Eutheria</taxon>
        <taxon>Laurasiatheria</taxon>
        <taxon>Artiodactyla</taxon>
        <taxon>Tylopoda</taxon>
        <taxon>Camelidae</taxon>
        <taxon>Camelus</taxon>
    </lineage>
</organism>
<evidence type="ECO:0000313" key="1">
    <source>
        <dbReference type="Proteomes" id="UP001732780"/>
    </source>
</evidence>
<gene>
    <name evidence="2" type="primary">NAPG</name>
</gene>
<accession>A0AC58PEQ4</accession>
<keyword evidence="1" id="KW-1185">Reference proteome</keyword>
<protein>
    <submittedName>
        <fullName evidence="2">Gamma-soluble NSF attachment protein isoform X2</fullName>
    </submittedName>
</protein>